<dbReference type="SFLD" id="SFLDS00029">
    <property type="entry name" value="Radical_SAM"/>
    <property type="match status" value="1"/>
</dbReference>
<dbReference type="EMBL" id="NHZO01000148">
    <property type="protein sequence ID" value="PHQ50546.1"/>
    <property type="molecule type" value="Genomic_DNA"/>
</dbReference>
<dbReference type="Pfam" id="PF04055">
    <property type="entry name" value="Radical_SAM"/>
    <property type="match status" value="1"/>
</dbReference>
<dbReference type="Proteomes" id="UP000222531">
    <property type="component" value="Unassembled WGS sequence"/>
</dbReference>
<dbReference type="InterPro" id="IPR013785">
    <property type="entry name" value="Aldolase_TIM"/>
</dbReference>
<accession>A0A2G1XH37</accession>
<evidence type="ECO:0000313" key="7">
    <source>
        <dbReference type="EMBL" id="PHQ50546.1"/>
    </source>
</evidence>
<feature type="domain" description="4Fe4S-binding SPASM" evidence="6">
    <location>
        <begin position="311"/>
        <end position="379"/>
    </location>
</feature>
<dbReference type="AlphaFoldDB" id="A0A2G1XH37"/>
<reference evidence="7 8" key="1">
    <citation type="journal article" date="2017" name="Biochemistry">
        <title>Identification of the Biosynthetic Pathway for the Antibiotic Bicyclomycin.</title>
        <authorList>
            <person name="Patteson J."/>
            <person name="Cai W."/>
            <person name="Johnson R.A."/>
            <person name="Santa Maria K."/>
            <person name="Li B."/>
        </authorList>
    </citation>
    <scope>NUCLEOTIDE SEQUENCE [LARGE SCALE GENOMIC DNA]</scope>
    <source>
        <strain evidence="7 8">ATCC 21532</strain>
    </source>
</reference>
<evidence type="ECO:0000256" key="1">
    <source>
        <dbReference type="ARBA" id="ARBA00022691"/>
    </source>
</evidence>
<keyword evidence="4" id="KW-0411">Iron-sulfur</keyword>
<dbReference type="InterPro" id="IPR007197">
    <property type="entry name" value="rSAM"/>
</dbReference>
<dbReference type="GO" id="GO:0046872">
    <property type="term" value="F:metal ion binding"/>
    <property type="evidence" value="ECO:0007669"/>
    <property type="project" value="UniProtKB-KW"/>
</dbReference>
<dbReference type="InterPro" id="IPR023885">
    <property type="entry name" value="4Fe4S-binding_SPASM_dom"/>
</dbReference>
<evidence type="ECO:0000256" key="4">
    <source>
        <dbReference type="ARBA" id="ARBA00023014"/>
    </source>
</evidence>
<evidence type="ECO:0000259" key="5">
    <source>
        <dbReference type="Pfam" id="PF04055"/>
    </source>
</evidence>
<evidence type="ECO:0000313" key="8">
    <source>
        <dbReference type="Proteomes" id="UP000222531"/>
    </source>
</evidence>
<evidence type="ECO:0000256" key="2">
    <source>
        <dbReference type="ARBA" id="ARBA00022723"/>
    </source>
</evidence>
<dbReference type="RefSeq" id="WP_099199843.1">
    <property type="nucleotide sequence ID" value="NZ_NHZO01000148.1"/>
</dbReference>
<dbReference type="InterPro" id="IPR050377">
    <property type="entry name" value="Radical_SAM_PqqE_MftC-like"/>
</dbReference>
<dbReference type="SUPFAM" id="SSF102114">
    <property type="entry name" value="Radical SAM enzymes"/>
    <property type="match status" value="1"/>
</dbReference>
<evidence type="ECO:0000259" key="6">
    <source>
        <dbReference type="Pfam" id="PF13186"/>
    </source>
</evidence>
<protein>
    <submittedName>
        <fullName evidence="7">Radical SAM protein</fullName>
    </submittedName>
</protein>
<organism evidence="7 8">
    <name type="scientific">Streptomyces cinnamoneus</name>
    <name type="common">Streptoverticillium cinnamoneum</name>
    <dbReference type="NCBI Taxonomy" id="53446"/>
    <lineage>
        <taxon>Bacteria</taxon>
        <taxon>Bacillati</taxon>
        <taxon>Actinomycetota</taxon>
        <taxon>Actinomycetes</taxon>
        <taxon>Kitasatosporales</taxon>
        <taxon>Streptomycetaceae</taxon>
        <taxon>Streptomyces</taxon>
        <taxon>Streptomyces cinnamoneus group</taxon>
    </lineage>
</organism>
<keyword evidence="8" id="KW-1185">Reference proteome</keyword>
<gene>
    <name evidence="7" type="ORF">BLA24_17160</name>
</gene>
<dbReference type="CDD" id="cd21109">
    <property type="entry name" value="SPASM"/>
    <property type="match status" value="1"/>
</dbReference>
<keyword evidence="2" id="KW-0479">Metal-binding</keyword>
<dbReference type="PANTHER" id="PTHR11228">
    <property type="entry name" value="RADICAL SAM DOMAIN PROTEIN"/>
    <property type="match status" value="1"/>
</dbReference>
<name>A0A2G1XH37_STRCJ</name>
<dbReference type="Pfam" id="PF13186">
    <property type="entry name" value="SPASM"/>
    <property type="match status" value="1"/>
</dbReference>
<dbReference type="GO" id="GO:0051536">
    <property type="term" value="F:iron-sulfur cluster binding"/>
    <property type="evidence" value="ECO:0007669"/>
    <property type="project" value="UniProtKB-KW"/>
</dbReference>
<dbReference type="GO" id="GO:0006783">
    <property type="term" value="P:heme biosynthetic process"/>
    <property type="evidence" value="ECO:0007669"/>
    <property type="project" value="TreeGrafter"/>
</dbReference>
<dbReference type="GO" id="GO:0003824">
    <property type="term" value="F:catalytic activity"/>
    <property type="evidence" value="ECO:0007669"/>
    <property type="project" value="InterPro"/>
</dbReference>
<feature type="domain" description="Radical SAM core" evidence="5">
    <location>
        <begin position="115"/>
        <end position="256"/>
    </location>
</feature>
<dbReference type="PANTHER" id="PTHR11228:SF7">
    <property type="entry name" value="PQQA PEPTIDE CYCLASE"/>
    <property type="match status" value="1"/>
</dbReference>
<proteinExistence type="predicted"/>
<dbReference type="CDD" id="cd01335">
    <property type="entry name" value="Radical_SAM"/>
    <property type="match status" value="1"/>
</dbReference>
<dbReference type="OrthoDB" id="9782387at2"/>
<sequence>MLPDMLQTSPYLTHVDPGADPPITYWTDTFGPAFPEGDTPAADAAFGIVGLDRRLVWESDREMLAMLRACAAEPQAAEPLVTQYGASRVTAAAARNWLQAPEDLCRAYRLVSGEIEVTAHCNWGCRYCPVATDPKPRRTMPMDLFEEIVAKLTAVGTIDYVTFQFFNEPTLDKHFNDRVTVLAEHGMQLALYSNASALTQDKIDTLKRHDVLRHLIVNMPSADPDEFAQLTGSRSYPHTVRNLRAAIDAGLRTQIVVNGVAEDLARNLDGVTRRYQPLGVEVFPSLTCDRAGDVGGPYAQDVHVEGRLTGCGWPVQHANISVTGDLFLCCNDYYQREVFGNIRDGSIDELMTSDAAVGLRRRVFGVADAPDDFLCRRCHNQAPDFPNRDFRPIATFG</sequence>
<dbReference type="SFLD" id="SFLDG01067">
    <property type="entry name" value="SPASM/twitch_domain_containing"/>
    <property type="match status" value="1"/>
</dbReference>
<dbReference type="Gene3D" id="3.20.20.70">
    <property type="entry name" value="Aldolase class I"/>
    <property type="match status" value="1"/>
</dbReference>
<dbReference type="InterPro" id="IPR058240">
    <property type="entry name" value="rSAM_sf"/>
</dbReference>
<keyword evidence="3" id="KW-0408">Iron</keyword>
<keyword evidence="1" id="KW-0949">S-adenosyl-L-methionine</keyword>
<evidence type="ECO:0000256" key="3">
    <source>
        <dbReference type="ARBA" id="ARBA00023004"/>
    </source>
</evidence>
<comment type="caution">
    <text evidence="7">The sequence shown here is derived from an EMBL/GenBank/DDBJ whole genome shotgun (WGS) entry which is preliminary data.</text>
</comment>